<dbReference type="KEGG" id="ppd:Ppro_1966"/>
<organism evidence="8 9">
    <name type="scientific">Pelobacter propionicus (strain DSM 2379 / NBRC 103807 / OttBd1)</name>
    <dbReference type="NCBI Taxonomy" id="338966"/>
    <lineage>
        <taxon>Bacteria</taxon>
        <taxon>Pseudomonadati</taxon>
        <taxon>Thermodesulfobacteriota</taxon>
        <taxon>Desulfuromonadia</taxon>
        <taxon>Desulfuromonadales</taxon>
        <taxon>Desulfuromonadaceae</taxon>
        <taxon>Pelobacter</taxon>
    </lineage>
</organism>
<dbReference type="EMBL" id="CP000482">
    <property type="protein sequence ID" value="ABK99575.1"/>
    <property type="molecule type" value="Genomic_DNA"/>
</dbReference>
<keyword evidence="9" id="KW-1185">Reference proteome</keyword>
<reference evidence="8 9" key="1">
    <citation type="submission" date="2006-10" db="EMBL/GenBank/DDBJ databases">
        <title>Complete sequence of chromosome of Pelobacter propionicus DSM 2379.</title>
        <authorList>
            <consortium name="US DOE Joint Genome Institute"/>
            <person name="Copeland A."/>
            <person name="Lucas S."/>
            <person name="Lapidus A."/>
            <person name="Barry K."/>
            <person name="Detter J.C."/>
            <person name="Glavina del Rio T."/>
            <person name="Hammon N."/>
            <person name="Israni S."/>
            <person name="Dalin E."/>
            <person name="Tice H."/>
            <person name="Pitluck S."/>
            <person name="Saunders E."/>
            <person name="Brettin T."/>
            <person name="Bruce D."/>
            <person name="Han C."/>
            <person name="Tapia R."/>
            <person name="Schmutz J."/>
            <person name="Larimer F."/>
            <person name="Land M."/>
            <person name="Hauser L."/>
            <person name="Kyrpides N."/>
            <person name="Kim E."/>
            <person name="Lovley D."/>
            <person name="Richardson P."/>
        </authorList>
    </citation>
    <scope>NUCLEOTIDE SEQUENCE [LARGE SCALE GENOMIC DNA]</scope>
    <source>
        <strain evidence="9">DSM 2379 / NBRC 103807 / OttBd1</strain>
    </source>
</reference>
<dbReference type="PANTHER" id="PTHR33202">
    <property type="entry name" value="ZINC UPTAKE REGULATION PROTEIN"/>
    <property type="match status" value="1"/>
</dbReference>
<dbReference type="AlphaFoldDB" id="A1AQF5"/>
<dbReference type="Proteomes" id="UP000006732">
    <property type="component" value="Chromosome"/>
</dbReference>
<dbReference type="InterPro" id="IPR036388">
    <property type="entry name" value="WH-like_DNA-bd_sf"/>
</dbReference>
<evidence type="ECO:0000256" key="2">
    <source>
        <dbReference type="ARBA" id="ARBA00022491"/>
    </source>
</evidence>
<protein>
    <submittedName>
        <fullName evidence="8">Ferric uptake regulator, Fur family</fullName>
    </submittedName>
</protein>
<evidence type="ECO:0000256" key="4">
    <source>
        <dbReference type="ARBA" id="ARBA00023015"/>
    </source>
</evidence>
<keyword evidence="5" id="KW-0238">DNA-binding</keyword>
<keyword evidence="4" id="KW-0805">Transcription regulation</keyword>
<dbReference type="HOGENOM" id="CLU_096072_4_2_7"/>
<feature type="binding site" evidence="7">
    <location>
        <position position="138"/>
    </location>
    <ligand>
        <name>Zn(2+)</name>
        <dbReference type="ChEBI" id="CHEBI:29105"/>
    </ligand>
</feature>
<dbReference type="Pfam" id="PF01475">
    <property type="entry name" value="FUR"/>
    <property type="match status" value="1"/>
</dbReference>
<keyword evidence="6" id="KW-0804">Transcription</keyword>
<dbReference type="GO" id="GO:0000976">
    <property type="term" value="F:transcription cis-regulatory region binding"/>
    <property type="evidence" value="ECO:0007669"/>
    <property type="project" value="TreeGrafter"/>
</dbReference>
<dbReference type="RefSeq" id="WP_011735841.1">
    <property type="nucleotide sequence ID" value="NC_008609.1"/>
</dbReference>
<dbReference type="SUPFAM" id="SSF46785">
    <property type="entry name" value="Winged helix' DNA-binding domain"/>
    <property type="match status" value="1"/>
</dbReference>
<dbReference type="GO" id="GO:0008270">
    <property type="term" value="F:zinc ion binding"/>
    <property type="evidence" value="ECO:0007669"/>
    <property type="project" value="TreeGrafter"/>
</dbReference>
<dbReference type="InterPro" id="IPR002481">
    <property type="entry name" value="FUR"/>
</dbReference>
<comment type="similarity">
    <text evidence="1">Belongs to the Fur family.</text>
</comment>
<gene>
    <name evidence="8" type="ordered locus">Ppro_1966</name>
</gene>
<evidence type="ECO:0000256" key="6">
    <source>
        <dbReference type="ARBA" id="ARBA00023163"/>
    </source>
</evidence>
<dbReference type="GO" id="GO:0003700">
    <property type="term" value="F:DNA-binding transcription factor activity"/>
    <property type="evidence" value="ECO:0007669"/>
    <property type="project" value="InterPro"/>
</dbReference>
<dbReference type="GO" id="GO:0045892">
    <property type="term" value="P:negative regulation of DNA-templated transcription"/>
    <property type="evidence" value="ECO:0007669"/>
    <property type="project" value="TreeGrafter"/>
</dbReference>
<dbReference type="Gene3D" id="3.30.1490.190">
    <property type="match status" value="1"/>
</dbReference>
<evidence type="ECO:0000256" key="7">
    <source>
        <dbReference type="PIRSR" id="PIRSR602481-1"/>
    </source>
</evidence>
<keyword evidence="2" id="KW-0678">Repressor</keyword>
<comment type="cofactor">
    <cofactor evidence="7">
        <name>Zn(2+)</name>
        <dbReference type="ChEBI" id="CHEBI:29105"/>
    </cofactor>
    <text evidence="7">Binds 1 zinc ion per subunit.</text>
</comment>
<proteinExistence type="inferred from homology"/>
<evidence type="ECO:0000256" key="3">
    <source>
        <dbReference type="ARBA" id="ARBA00022833"/>
    </source>
</evidence>
<evidence type="ECO:0000313" key="9">
    <source>
        <dbReference type="Proteomes" id="UP000006732"/>
    </source>
</evidence>
<accession>A1AQF5</accession>
<dbReference type="InterPro" id="IPR036390">
    <property type="entry name" value="WH_DNA-bd_sf"/>
</dbReference>
<dbReference type="CDD" id="cd07153">
    <property type="entry name" value="Fur_like"/>
    <property type="match status" value="1"/>
</dbReference>
<feature type="binding site" evidence="7">
    <location>
        <position position="141"/>
    </location>
    <ligand>
        <name>Zn(2+)</name>
        <dbReference type="ChEBI" id="CHEBI:29105"/>
    </ligand>
</feature>
<evidence type="ECO:0000256" key="1">
    <source>
        <dbReference type="ARBA" id="ARBA00007957"/>
    </source>
</evidence>
<dbReference type="PANTHER" id="PTHR33202:SF8">
    <property type="entry name" value="PEROXIDE-RESPONSIVE REPRESSOR PERR"/>
    <property type="match status" value="1"/>
</dbReference>
<evidence type="ECO:0000313" key="8">
    <source>
        <dbReference type="EMBL" id="ABK99575.1"/>
    </source>
</evidence>
<evidence type="ECO:0000256" key="5">
    <source>
        <dbReference type="ARBA" id="ARBA00023125"/>
    </source>
</evidence>
<dbReference type="eggNOG" id="COG0735">
    <property type="taxonomic scope" value="Bacteria"/>
</dbReference>
<dbReference type="InterPro" id="IPR043135">
    <property type="entry name" value="Fur_C"/>
</dbReference>
<dbReference type="Gene3D" id="1.10.10.10">
    <property type="entry name" value="Winged helix-like DNA-binding domain superfamily/Winged helix DNA-binding domain"/>
    <property type="match status" value="1"/>
</dbReference>
<feature type="binding site" evidence="7">
    <location>
        <position position="98"/>
    </location>
    <ligand>
        <name>Zn(2+)</name>
        <dbReference type="ChEBI" id="CHEBI:29105"/>
    </ligand>
</feature>
<feature type="binding site" evidence="7">
    <location>
        <position position="101"/>
    </location>
    <ligand>
        <name>Zn(2+)</name>
        <dbReference type="ChEBI" id="CHEBI:29105"/>
    </ligand>
</feature>
<name>A1AQF5_PELPD</name>
<keyword evidence="7" id="KW-0479">Metal-binding</keyword>
<dbReference type="OrthoDB" id="8659436at2"/>
<dbReference type="GO" id="GO:1900376">
    <property type="term" value="P:regulation of secondary metabolite biosynthetic process"/>
    <property type="evidence" value="ECO:0007669"/>
    <property type="project" value="TreeGrafter"/>
</dbReference>
<dbReference type="STRING" id="338966.Ppro_1966"/>
<sequence>MTPLSNSIDHLTQTFRESGLRVTHQRLEIYRELMEARDHPTAEQLYRRLRGRIPTLSLDTVYRTLTTLVTHGMVKRLETVESQARFDTTRQRHHHIICKRCNEIMDFHWPLLDETPLPGEVDSWGRLDGVNVVVYGVCARCLAGDAQPT</sequence>
<keyword evidence="3 7" id="KW-0862">Zinc</keyword>